<sequence length="301" mass="35035">MSSGSVTVEVEEEKIKELYLAISPNGNFAVELVLFKNEPDPKLKYKFRMYEIIIKSDKDDKDDHSNLNYDDSYSDRKFSHISNSKTFKFTEKQYELITSENALSWSIAVSDGFSGDWPHKSVVRLLAISCISEDDMSPKEYTKKDSSKKEETKREDTKKKVTPGFTIVFPIKKDNSIGEKVREYNEFGGIVKLFSRDDHGKKQNMPNMPNMPNMKQFFLNILNVNGIYKNFVLIPSANKMCKKFRYPKRTYNALSYNSKLAEAGFSMKYITRCLNQHYFLVDTTREGARYMELYDLRTNQL</sequence>
<name>A0A9N9JZ31_9GLOM</name>
<gene>
    <name evidence="2" type="ORF">CPELLU_LOCUS17987</name>
</gene>
<evidence type="ECO:0000313" key="3">
    <source>
        <dbReference type="Proteomes" id="UP000789759"/>
    </source>
</evidence>
<evidence type="ECO:0000313" key="2">
    <source>
        <dbReference type="EMBL" id="CAG8804242.1"/>
    </source>
</evidence>
<dbReference type="AlphaFoldDB" id="A0A9N9JZ31"/>
<evidence type="ECO:0000256" key="1">
    <source>
        <dbReference type="SAM" id="MobiDB-lite"/>
    </source>
</evidence>
<dbReference type="Proteomes" id="UP000789759">
    <property type="component" value="Unassembled WGS sequence"/>
</dbReference>
<dbReference type="EMBL" id="CAJVQA010033263">
    <property type="protein sequence ID" value="CAG8804242.1"/>
    <property type="molecule type" value="Genomic_DNA"/>
</dbReference>
<accession>A0A9N9JZ31</accession>
<organism evidence="2 3">
    <name type="scientific">Cetraspora pellucida</name>
    <dbReference type="NCBI Taxonomy" id="1433469"/>
    <lineage>
        <taxon>Eukaryota</taxon>
        <taxon>Fungi</taxon>
        <taxon>Fungi incertae sedis</taxon>
        <taxon>Mucoromycota</taxon>
        <taxon>Glomeromycotina</taxon>
        <taxon>Glomeromycetes</taxon>
        <taxon>Diversisporales</taxon>
        <taxon>Gigasporaceae</taxon>
        <taxon>Cetraspora</taxon>
    </lineage>
</organism>
<protein>
    <submittedName>
        <fullName evidence="2">294_t:CDS:1</fullName>
    </submittedName>
</protein>
<reference evidence="2" key="1">
    <citation type="submission" date="2021-06" db="EMBL/GenBank/DDBJ databases">
        <authorList>
            <person name="Kallberg Y."/>
            <person name="Tangrot J."/>
            <person name="Rosling A."/>
        </authorList>
    </citation>
    <scope>NUCLEOTIDE SEQUENCE</scope>
    <source>
        <strain evidence="2">FL966</strain>
    </source>
</reference>
<feature type="non-terminal residue" evidence="2">
    <location>
        <position position="301"/>
    </location>
</feature>
<feature type="region of interest" description="Disordered" evidence="1">
    <location>
        <begin position="138"/>
        <end position="157"/>
    </location>
</feature>
<comment type="caution">
    <text evidence="2">The sequence shown here is derived from an EMBL/GenBank/DDBJ whole genome shotgun (WGS) entry which is preliminary data.</text>
</comment>
<proteinExistence type="predicted"/>
<keyword evidence="3" id="KW-1185">Reference proteome</keyword>